<evidence type="ECO:0000313" key="3">
    <source>
        <dbReference type="Proteomes" id="UP000762676"/>
    </source>
</evidence>
<feature type="transmembrane region" description="Helical" evidence="1">
    <location>
        <begin position="25"/>
        <end position="58"/>
    </location>
</feature>
<proteinExistence type="predicted"/>
<dbReference type="Proteomes" id="UP000762676">
    <property type="component" value="Unassembled WGS sequence"/>
</dbReference>
<organism evidence="2 3">
    <name type="scientific">Elysia marginata</name>
    <dbReference type="NCBI Taxonomy" id="1093978"/>
    <lineage>
        <taxon>Eukaryota</taxon>
        <taxon>Metazoa</taxon>
        <taxon>Spiralia</taxon>
        <taxon>Lophotrochozoa</taxon>
        <taxon>Mollusca</taxon>
        <taxon>Gastropoda</taxon>
        <taxon>Heterobranchia</taxon>
        <taxon>Euthyneura</taxon>
        <taxon>Panpulmonata</taxon>
        <taxon>Sacoglossa</taxon>
        <taxon>Placobranchoidea</taxon>
        <taxon>Plakobranchidae</taxon>
        <taxon>Elysia</taxon>
    </lineage>
</organism>
<accession>A0AAV4IRX1</accession>
<keyword evidence="1" id="KW-0472">Membrane</keyword>
<keyword evidence="3" id="KW-1185">Reference proteome</keyword>
<dbReference type="AlphaFoldDB" id="A0AAV4IRX1"/>
<evidence type="ECO:0000256" key="1">
    <source>
        <dbReference type="SAM" id="Phobius"/>
    </source>
</evidence>
<sequence length="78" mass="8027">MNLTDNTCSLRSELLGKCFRKLERLVVGVVFVIVIAAAATTAVVVVVVAAVVVVVAVVEVFIVGVGEGGRGKATIVVM</sequence>
<name>A0AAV4IRX1_9GAST</name>
<evidence type="ECO:0000313" key="2">
    <source>
        <dbReference type="EMBL" id="GFS12007.1"/>
    </source>
</evidence>
<dbReference type="EMBL" id="BMAT01006394">
    <property type="protein sequence ID" value="GFS12007.1"/>
    <property type="molecule type" value="Genomic_DNA"/>
</dbReference>
<evidence type="ECO:0008006" key="4">
    <source>
        <dbReference type="Google" id="ProtNLM"/>
    </source>
</evidence>
<keyword evidence="1" id="KW-0812">Transmembrane</keyword>
<keyword evidence="1" id="KW-1133">Transmembrane helix</keyword>
<reference evidence="2 3" key="1">
    <citation type="journal article" date="2021" name="Elife">
        <title>Chloroplast acquisition without the gene transfer in kleptoplastic sea slugs, Plakobranchus ocellatus.</title>
        <authorList>
            <person name="Maeda T."/>
            <person name="Takahashi S."/>
            <person name="Yoshida T."/>
            <person name="Shimamura S."/>
            <person name="Takaki Y."/>
            <person name="Nagai Y."/>
            <person name="Toyoda A."/>
            <person name="Suzuki Y."/>
            <person name="Arimoto A."/>
            <person name="Ishii H."/>
            <person name="Satoh N."/>
            <person name="Nishiyama T."/>
            <person name="Hasebe M."/>
            <person name="Maruyama T."/>
            <person name="Minagawa J."/>
            <person name="Obokata J."/>
            <person name="Shigenobu S."/>
        </authorList>
    </citation>
    <scope>NUCLEOTIDE SEQUENCE [LARGE SCALE GENOMIC DNA]</scope>
</reference>
<protein>
    <recommendedName>
        <fullName evidence="4">Transmembrane protein</fullName>
    </recommendedName>
</protein>
<gene>
    <name evidence="2" type="ORF">ElyMa_003101300</name>
</gene>
<comment type="caution">
    <text evidence="2">The sequence shown here is derived from an EMBL/GenBank/DDBJ whole genome shotgun (WGS) entry which is preliminary data.</text>
</comment>